<dbReference type="RefSeq" id="WP_079726423.1">
    <property type="nucleotide sequence ID" value="NZ_FUZP01000001.1"/>
</dbReference>
<organism evidence="3 4">
    <name type="scientific">Okibacterium fritillariae</name>
    <dbReference type="NCBI Taxonomy" id="123320"/>
    <lineage>
        <taxon>Bacteria</taxon>
        <taxon>Bacillati</taxon>
        <taxon>Actinomycetota</taxon>
        <taxon>Actinomycetes</taxon>
        <taxon>Micrococcales</taxon>
        <taxon>Microbacteriaceae</taxon>
        <taxon>Okibacterium</taxon>
    </lineage>
</organism>
<dbReference type="PROSITE" id="PS52050">
    <property type="entry name" value="WYL"/>
    <property type="match status" value="1"/>
</dbReference>
<accession>A0A1T5IBA0</accession>
<dbReference type="STRING" id="123320.SAMN06309945_0178"/>
<evidence type="ECO:0000313" key="4">
    <source>
        <dbReference type="Proteomes" id="UP000190857"/>
    </source>
</evidence>
<reference evidence="3 4" key="1">
    <citation type="submission" date="2017-02" db="EMBL/GenBank/DDBJ databases">
        <authorList>
            <person name="Peterson S.W."/>
        </authorList>
    </citation>
    <scope>NUCLEOTIDE SEQUENCE [LARGE SCALE GENOMIC DNA]</scope>
    <source>
        <strain evidence="3 4">VKM Ac-2059</strain>
    </source>
</reference>
<sequence>MTRTDRLYALVEELRAVAPRPRSARWLADRFGVSSRTIERDLSALQQSGVPIWAEPGRTGGYCLDTTHTLAPLGFTVDEALAVMVALGTLAESPFRDSATSALRKIVAVTDDRSLRETADLASRIHLLGDEKPAEAPSGLAAALHTGQVLRISYTDRDGGTTERDVEPMGFVGKGDNWYLIAWCRLRDGLRAFRGDRIADAEPLTERAPRRTLRAEDLGIVEGRLRAIGPGQDPA</sequence>
<dbReference type="InterPro" id="IPR026881">
    <property type="entry name" value="WYL_dom"/>
</dbReference>
<name>A0A1T5IBA0_9MICO</name>
<dbReference type="AlphaFoldDB" id="A0A1T5IBA0"/>
<dbReference type="InterPro" id="IPR051534">
    <property type="entry name" value="CBASS_pafABC_assoc_protein"/>
</dbReference>
<dbReference type="Gene3D" id="1.10.10.10">
    <property type="entry name" value="Winged helix-like DNA-binding domain superfamily/Winged helix DNA-binding domain"/>
    <property type="match status" value="1"/>
</dbReference>
<feature type="domain" description="Helix-turn-helix type 11" evidence="1">
    <location>
        <begin position="6"/>
        <end position="62"/>
    </location>
</feature>
<gene>
    <name evidence="3" type="ORF">SAMN06309945_0178</name>
</gene>
<feature type="domain" description="WYL" evidence="2">
    <location>
        <begin position="140"/>
        <end position="202"/>
    </location>
</feature>
<dbReference type="OrthoDB" id="3171994at2"/>
<dbReference type="SUPFAM" id="SSF46785">
    <property type="entry name" value="Winged helix' DNA-binding domain"/>
    <property type="match status" value="1"/>
</dbReference>
<dbReference type="InterPro" id="IPR036390">
    <property type="entry name" value="WH_DNA-bd_sf"/>
</dbReference>
<protein>
    <submittedName>
        <fullName evidence="3">HTH domain-containing protein</fullName>
    </submittedName>
</protein>
<proteinExistence type="predicted"/>
<evidence type="ECO:0000313" key="3">
    <source>
        <dbReference type="EMBL" id="SKC36338.1"/>
    </source>
</evidence>
<dbReference type="PANTHER" id="PTHR34580">
    <property type="match status" value="1"/>
</dbReference>
<evidence type="ECO:0000259" key="2">
    <source>
        <dbReference type="Pfam" id="PF13280"/>
    </source>
</evidence>
<dbReference type="InterPro" id="IPR036388">
    <property type="entry name" value="WH-like_DNA-bd_sf"/>
</dbReference>
<dbReference type="Proteomes" id="UP000190857">
    <property type="component" value="Unassembled WGS sequence"/>
</dbReference>
<dbReference type="Pfam" id="PF08279">
    <property type="entry name" value="HTH_11"/>
    <property type="match status" value="1"/>
</dbReference>
<dbReference type="Pfam" id="PF13280">
    <property type="entry name" value="WYL"/>
    <property type="match status" value="1"/>
</dbReference>
<evidence type="ECO:0000259" key="1">
    <source>
        <dbReference type="Pfam" id="PF08279"/>
    </source>
</evidence>
<dbReference type="PANTHER" id="PTHR34580:SF1">
    <property type="entry name" value="PROTEIN PAFC"/>
    <property type="match status" value="1"/>
</dbReference>
<dbReference type="EMBL" id="FUZP01000001">
    <property type="protein sequence ID" value="SKC36338.1"/>
    <property type="molecule type" value="Genomic_DNA"/>
</dbReference>
<keyword evidence="4" id="KW-1185">Reference proteome</keyword>
<dbReference type="InterPro" id="IPR013196">
    <property type="entry name" value="HTH_11"/>
</dbReference>